<evidence type="ECO:0000313" key="3">
    <source>
        <dbReference type="Proteomes" id="UP000238605"/>
    </source>
</evidence>
<sequence>MHRSEKHYYAVDAIDKQVLVDQVLMAISAATGSVASGETICALVDEAFDYGSRRLQIHYPCVRLYSEGRWEQFSEVSPLLIRLPVERIEELRQAVWRLVHHCSGRPMFSIVVTRWSLPDLACHLRQCMAPKVEGMGSLLLRFADTRVAATLPLHLKPANWSRLTDPIDRWWIVDRTGSLIELHKPEAFQEHESREVREFALSDDEVNGLVHAGMPDALIQTMSDQLPELLPKDGRVLFYGSMVEVVELARRCRIDAYPDIYALAVFRRVTGREALLEASTVAMLNARDWPQGQLASKLMEKV</sequence>
<proteinExistence type="predicted"/>
<evidence type="ECO:0000313" key="2">
    <source>
        <dbReference type="EMBL" id="PPE66213.1"/>
    </source>
</evidence>
<dbReference type="OrthoDB" id="8587627at2"/>
<comment type="caution">
    <text evidence="2">The sequence shown here is derived from an EMBL/GenBank/DDBJ whole genome shotgun (WGS) entry which is preliminary data.</text>
</comment>
<name>A0A2S5SU08_9BURK</name>
<accession>A0A2S5SU08</accession>
<dbReference type="AlphaFoldDB" id="A0A2S5SU08"/>
<keyword evidence="3" id="KW-1185">Reference proteome</keyword>
<dbReference type="RefSeq" id="WP_104302497.1">
    <property type="nucleotide sequence ID" value="NZ_PSNX01000008.1"/>
</dbReference>
<dbReference type="Pfam" id="PF13503">
    <property type="entry name" value="DUF4123"/>
    <property type="match status" value="1"/>
</dbReference>
<feature type="domain" description="DUF4123" evidence="1">
    <location>
        <begin position="42"/>
        <end position="161"/>
    </location>
</feature>
<organism evidence="2 3">
    <name type="scientific">Caldimonas caldifontis</name>
    <dbReference type="NCBI Taxonomy" id="1452508"/>
    <lineage>
        <taxon>Bacteria</taxon>
        <taxon>Pseudomonadati</taxon>
        <taxon>Pseudomonadota</taxon>
        <taxon>Betaproteobacteria</taxon>
        <taxon>Burkholderiales</taxon>
        <taxon>Sphaerotilaceae</taxon>
        <taxon>Caldimonas</taxon>
    </lineage>
</organism>
<dbReference type="InterPro" id="IPR025391">
    <property type="entry name" value="DUF4123"/>
</dbReference>
<dbReference type="Proteomes" id="UP000238605">
    <property type="component" value="Unassembled WGS sequence"/>
</dbReference>
<gene>
    <name evidence="2" type="ORF">C1704_09525</name>
</gene>
<evidence type="ECO:0000259" key="1">
    <source>
        <dbReference type="Pfam" id="PF13503"/>
    </source>
</evidence>
<protein>
    <recommendedName>
        <fullName evidence="1">DUF4123 domain-containing protein</fullName>
    </recommendedName>
</protein>
<dbReference type="EMBL" id="PSNX01000008">
    <property type="protein sequence ID" value="PPE66213.1"/>
    <property type="molecule type" value="Genomic_DNA"/>
</dbReference>
<reference evidence="2 3" key="1">
    <citation type="submission" date="2018-02" db="EMBL/GenBank/DDBJ databases">
        <title>Reclassifiation of [Polyangium] brachysporum DSM 7029 as Guopingzhaonella breviflexa gen. nov., sp. nov., a member of the family Comamonadaceae.</title>
        <authorList>
            <person name="Tang B."/>
        </authorList>
    </citation>
    <scope>NUCLEOTIDE SEQUENCE [LARGE SCALE GENOMIC DNA]</scope>
    <source>
        <strain evidence="2 3">BCRC 80649</strain>
    </source>
</reference>